<dbReference type="Gene3D" id="2.180.10.10">
    <property type="entry name" value="RHS repeat-associated core"/>
    <property type="match status" value="20"/>
</dbReference>
<dbReference type="SUPFAM" id="SSF82171">
    <property type="entry name" value="DPP6 N-terminal domain-like"/>
    <property type="match status" value="1"/>
</dbReference>
<dbReference type="InterPro" id="IPR036779">
    <property type="entry name" value="LysM_dom_sf"/>
</dbReference>
<keyword evidence="1" id="KW-0677">Repeat</keyword>
<feature type="domain" description="LysM" evidence="3">
    <location>
        <begin position="6874"/>
        <end position="6921"/>
    </location>
</feature>
<dbReference type="EMBL" id="QQSY01000001">
    <property type="protein sequence ID" value="RDI99307.1"/>
    <property type="molecule type" value="Genomic_DNA"/>
</dbReference>
<dbReference type="NCBIfam" id="TIGR01643">
    <property type="entry name" value="YD_repeat_2x"/>
    <property type="match status" value="31"/>
</dbReference>
<dbReference type="Gene3D" id="3.10.350.10">
    <property type="entry name" value="LysM domain"/>
    <property type="match status" value="1"/>
</dbReference>
<dbReference type="InterPro" id="IPR018392">
    <property type="entry name" value="LysM"/>
</dbReference>
<protein>
    <recommendedName>
        <fullName evidence="3">LysM domain-containing protein</fullName>
    </recommendedName>
</protein>
<dbReference type="InterPro" id="IPR031325">
    <property type="entry name" value="RHS_repeat"/>
</dbReference>
<keyword evidence="5" id="KW-1185">Reference proteome</keyword>
<organism evidence="4 5">
    <name type="scientific">Dyella solisilvae</name>
    <dbReference type="NCBI Taxonomy" id="1920168"/>
    <lineage>
        <taxon>Bacteria</taxon>
        <taxon>Pseudomonadati</taxon>
        <taxon>Pseudomonadota</taxon>
        <taxon>Gammaproteobacteria</taxon>
        <taxon>Lysobacterales</taxon>
        <taxon>Rhodanobacteraceae</taxon>
        <taxon>Dyella</taxon>
    </lineage>
</organism>
<feature type="region of interest" description="Disordered" evidence="2">
    <location>
        <begin position="6627"/>
        <end position="6653"/>
    </location>
</feature>
<dbReference type="Gene3D" id="3.90.930.1">
    <property type="match status" value="1"/>
</dbReference>
<evidence type="ECO:0000313" key="5">
    <source>
        <dbReference type="Proteomes" id="UP000254711"/>
    </source>
</evidence>
<dbReference type="PANTHER" id="PTHR32305">
    <property type="match status" value="1"/>
</dbReference>
<reference evidence="4 5" key="1">
    <citation type="submission" date="2018-07" db="EMBL/GenBank/DDBJ databases">
        <title>Dyella solisilvae sp. nov., isolated from the pine and broad-leaved mixed forest soil.</title>
        <authorList>
            <person name="Gao Z."/>
            <person name="Qiu L."/>
        </authorList>
    </citation>
    <scope>NUCLEOTIDE SEQUENCE [LARGE SCALE GENOMIC DNA]</scope>
    <source>
        <strain evidence="4 5">DHG54</strain>
    </source>
</reference>
<gene>
    <name evidence="4" type="ORF">DVT68_00110</name>
</gene>
<dbReference type="Proteomes" id="UP000254711">
    <property type="component" value="Unassembled WGS sequence"/>
</dbReference>
<dbReference type="SMART" id="SM00257">
    <property type="entry name" value="LysM"/>
    <property type="match status" value="1"/>
</dbReference>
<dbReference type="Pfam" id="PF05593">
    <property type="entry name" value="RHS_repeat"/>
    <property type="match status" value="21"/>
</dbReference>
<dbReference type="Pfam" id="PF25023">
    <property type="entry name" value="TEN_YD-shell"/>
    <property type="match status" value="3"/>
</dbReference>
<evidence type="ECO:0000259" key="3">
    <source>
        <dbReference type="PROSITE" id="PS51782"/>
    </source>
</evidence>
<evidence type="ECO:0000256" key="2">
    <source>
        <dbReference type="SAM" id="MobiDB-lite"/>
    </source>
</evidence>
<dbReference type="SUPFAM" id="SSF69304">
    <property type="entry name" value="Tricorn protease N-terminal domain"/>
    <property type="match status" value="1"/>
</dbReference>
<sequence length="7672" mass="801448">MVAVVAGNGLGLGNTSLTQLGQAQGGQATIGQGQVGQYVNIATGNLVLQNQDEGLIFDGLSLNVLRTYNSQGQLAGNQGWLFGFTRQVTGLSGQIDTAGSTVTRVDDDGSSVTYTYNASLGAYVSSGQSGTQDTLAWNATTNQWTWTDGSSRDQETYDGNGVLIGLANPDTGAHFTFNYQNGVLSSIVADDGDTLSFSYTNGSLTGLSISEVPPGQSVAVVRQQLSYAYDTQGRLASVTTTLASDTDPNGTSYTTSYTYDGTSNRVASVSQSDGTVVSYTYATDAIGNDRVATVTTGTGAAAQILTLNYTPGSDTTTVTDGLGRSWTYTYDASGRLTQVAAPVVNGASPATRYAYDASGNLLQMTDANGGITYYSYDANGNRLSVQDPAGNVVAYTYNADSQLTSSTTFTVPAQGVPGQTGYVPASGARTTYYVYDASDRLSYVVDALGNVLENDYTTTAGISVLATTRQYLGAQFATSGLSPLTPPALADLQAWAASGAVQATLGNTTRTDYSYDVRGQLATKTQWAAVDANGNGVADTATSVTTTSYDAQGRLLQTSTQKGGVLETTSYAYDGMGRLLSSTDPLGNVTSYLYGDAGNSITVTQANGLVTTQVRNSAGQVVSTVQSGSGMATRTGTQLYDTAGQAVAAIDPLGNVTYTFYDADGRVAGKVDPTGAVTSYTYDADGHVIAGTQYATLVNTSRWIANGVLTSNKPANLPLPVASSRDSHTTTLYDLAGRKVATIDASGDVVWTEYDGAGNAIKTTALANALSTTARATLGDTVTLSTLLGNIAASSSDRVTRMIYDADDRLVATIDPTGAVKTLTYDDAGNVIASRLFTITLSSAQIASLGDAPTLRNVLSLLFSSGETINDANGRPAATVDPQGHVTITTYDAAGHAVAVTAYANLLSSDQLSQLIQTPSLAALESFLAPSTGDRTSLQVYDANGHVVASVDASGVVTTTTYDAAGNATSTTTYTQALTPDVVAGLGTTPTADQIASVVNASAGYQRTLSVYNASNQVVVTVDPTGHVVVTGYDAAGNPVSATAYQNTLNATQLSALGTAPALADVLADVVSSAGDTTTFTLFDDQHRALASVSANGIVTTYTYDATGHVLTSIASAAPLTATQRAALLATPTMDELQALLNIDAGAQTTLTVYDDSNRPVVTVSPAGYVTLSTYDAEGRVIATTSYGTPLSDVQQAALGGAPTLAQVLADVVPGTSDLTSLTVFDAQGRVVGSVSNTGQVTLSIYSANGSVITTTYASLLSQAQVNALGTAPTLSQLQQLEPGGSSDTISMSLLDNQGHVIATVSTGGLVALSQYNDAGQLITSTQYGTPLTSAQLAALGSSPTFAALQAAVTTSVMDTNYVYIYDPQGRLVGTLTPIYAGQNGTYGQLTTTTYSDDGQPSVVKTYSRYLTPDQQAALVHQPTVAELQLLIALSTGGQQVTNIYDANGRVVGTLQGVTTYDNLYGGGYYGSATLTTNTYDAAGHLVSQRNYAQALSVAQVLALGSSPSLSAAMAVVSPNANDFAKSTIYDAQGRVVGSVDNYGDVVTTVYAQDGSYAIQTNYAYRLTSAQTIALANVPTLATLLSLVPHSSYDSVDQKFYDTNGRVVAEVNPSGQVTTTTYTADGLVQKTVAYVSLLGSSQLATLAASPSLATLMSVVTPSVADNVNMTIYDSNDRPVAQVTYASAISYPSYTWTYGGTVSILSYDGSGHLIANRHYAQIVPSAQLQGLGSSPTLAGIEALLTPNLSDSLTVYDTSGNVVASVVNETVTLNTYGANGTQTSSTMYGSMLTADQLTALGNAPTFSAIQALVTPGANDRATRTILDDQGRVVATFSAPTSYYDWDTSSWVYGSQVIVTSYDDAGDATQETQYLQVFSMAQVESLSATATLSDVEAMIDPGQGYASSLAVYDTSHRVIASVDTSGRVTTTTYDAAGNVTATYSYSTALTTSQVDALGNAPTLAALDADLTQTSQDSAELFIYDANGRKTADISSNGIAVYGYDAAGNQTSLMQYSPPGIGFIQSLGNQPSMAALAAYTDYNTPTNISATLYDANERPVAWLATTRVYNYWWYQTAVQLTTATYDASGNLVNTRVSNNTLGLSQAAFLGSNPTLQQVLAAFEVNDYVASDTTIFDASGNMLATVGTYGQVTIYTYANGRMVSSTQYSNRLSQSAQIAVSDTPTMAELTSLLTPSQNDQTYITITDANGNTVGQVNPELYYNTQTGDYDSGGLATIYGVDADGRTTSTTSYTTPLSSSQLAELIAAPTLAMLQSLVTPSSSDAASVTVFDSSGEVLGEVDQNGQVTIYTFDANGNVSATTQYANALTIAQVEALGDAPTIDQLAAAVTPSSSDVTTLGIYDANGNQVGSVGPDGQVEIDQWNANGQWMSAIDYATPLTSAQVASLGTTPRLAELQAMVTPSSADQISFAIYDANGNQVADVENGQVTTTKYDNAGDVLATISYAIPLTTAQMVSLGTSPTLAALQALLTPSAQDTASVTIYDANGNVVGKVAADGTVATTTFDKNGNIIATHAYATPLSWQQIEALAATPTSGKLKGYLHASVADQVSLSIYDTNGNLLATVGPDGQVDAAAYDALGEITAVTHYATKLTPAQLLSLGDTPTMAALQALLKPGASDQNSLTVYDGQGRVIATVGPDGTVTMMRYDAEGRQTATTQWGFKLSALQVSELGTVPTMAALQADLAIDSGSALSQSFYDANGHLLAVIGTDGRVTTSSYDINGNLTSTTQYAVPISASHGYMASISDLWPLLQPNAGDTTTHTVYDAQNRVVATIDATGHVTLTTYDASGQVATTSVTATVLTHQQINQLGGSPTLAQVEAALDPTTQAFYDAAGNQVAVVDAQGNVTYRFYDADGQVTAVVDPMGYVTAYTYDGDGHVVQTTAYALPVSTVGWFADGALTSSFPSTLTLPVATTQDRTPQTVYDVVGEPVATIDGVGDVTVMTYDAAGRMVASTAYAVRLTAAQRTALGSAPSLADLQAVITTNAADRTSRTIYDADDRAVATIDAGGYVTTMTYDGDGDVVLRTAYATALTATQLTALGTTPTLASVQADLVTSAQDQTTRSYYDSLGRLVAQVDADGYLTLTTYNQAARAATQTRYAVALTPLQMSALTGRESSGALLALLGTQPGSQQTTSYYNAEGQVTLLVAADGTRTSYAYDNDGRLLSTTVRPVTGQGTATVTSVTYDANGEVVTSKDANGYTTHNTYDSLGQLTQETDALGNSKWYFYDADGRLAYVLQGMSAGGVANAVGNVTAYQYDAFGEATSKHVYAEQLGLIGYPSGPAAIIDPSVATLADIATAVAALPQPSNPTDVDDVTRTTYNKDGQVATTVDGDGYKTVYYYDAFGDLVETARQLSAPGSAISEANDTVTRYGYDTRGDRTIEIDGYGSASASTSRVTYDAFGRVARTIDGNGAFIDYSYDNLGRQVTTSQVVQGVARSTQTAYDAFDRVVTQTDALGNVTQYQYVLATHTTTTTSPEGVVLTVTKDAYGNTVSVADGAGNTVSYTYDRDGNLLTTTDAMGQVSSNKYNALDELISTTSASGLLVTYSYDAAGRVLLRRVDPNGLNQVTRYSYDGEGRQLTVTDPTGVTTSYAYDADGNVLTQTQTASALSQVTSFTYDGEGNILTATTGVGTDEAVTTAYTYDAQGRLVQKVLDPNGLAQVTGYAYDADGHLVETTDPAGNSSYTIYNQAGEVVYSATPGGAEGAGQVALTQNWYDADGRLVSTRNYGNVVDASTLAGLSGNTANANLALCATLAKTAVSSADQISYRVYDADGHVRYTIDPAGNVTEYRYNSLGQMAETLAYATPVSVGALATSLRAGTAGSSDVAQLLTTAGDTDSTARVTYSYYDADGRVAFSVTQNLVNGVLAAVASANTYDAAGRVTASIVYGVPLLLSQVGGAATTASIAAAVAAVNSPDTTRTTQYVYNAVGQQVAEVDPNGNVTYTFYDADNRVVATVDPSGAVVQYKRDGFGRVVRETAYNEPATTAGWLVNNAVTVRLSDILPASDMLNDRVTITNYDALGRVATVTRYSAAQDNGSWEDINGDWEYVPKLAYTDGDRLTYTYDAASNVVETVDVDLSHTTATRTTRYFYDADGNRVATLDADGYLSTTTYDAAGHISQTTGYATATVATLRTDGSLQDLLPAASANDKTTHYYYDGLDNLVGELDADGYFTQYSYDRDGRQAGTTRYADVVPPAATGSLASIQEAVVGMASQRTTCQYDAYGDRISERNAEGTVTSYAYDADGRLIQTVVALGTTDARSSTETYDAFGNLASSTDGLGNTTTYAYDLDGNRTSVTDALGNTTWYVYDANGRQIFSIQGRTDENGDKNALGAVTNTQYDTYGDVIQTIEYDDLMDVPAGFAPDPGNMSATVETLSAGFRVYYGYDLEGNLIFKEDGNGNQFDSSFDGFNELVVTGGINYNDSRTVYKYDGLGHIISQLDGSTPEGSAAFAMVASSGGWGNSGGQFSLLREQDWTYDAFGRMATYTDGDGATTSFSYDGLDRQLTQSLTVQGQLRETSTSYDAYGRIVSKTDAMGLVTTYAYIDAQRSVTVTSPGGVTTTTTHNREGQTVSIKDSSGQFTRYSYDADGRLLQTANPDGSVASSQYDADGNRTLTTDADGHAVAYTYDADGRVLTQTVDPNGLKLVTTYLYNGRGLAVTEVDPNGVETDYSYDGNGNLSQKIVDAGQPDAIQTWYYYNDRNEVTATELYRSLDNQNTDIYDNYDALGRLVSEGGDTGVATINYTYDADGNVIEKVVDDYYYNPNETKNTYYFYDEAGELVYSVDHQGSSSMGWTGGAVTRNWYNANGQIVASRNYATAINENQYQSLESLDVTKRGGLDTALNRLQSMVHTSGNDQTSYSVYNASGQLQFSIDPTGVVTETRYNAAGQASETLVYAHAIAVSSTLSASLLAGTATVAGMQSALTAANDTDATARTTRMFYDDRGRVEFTISSASANGTNGGAVTQMLYDADGNLVEQVQYGSLIPLGRLGSTATTASIASYMATITDQRVTHYAYDAAGRQVYTVDALGDVTETRYDGDGRVTWTLQYANAIATPSDWSVSSIAVAVQAANPSSSQTRGVGKVYDAFGNVTQTLDTLSSTPVATYTYNVDGRKATYTNRDGETWSYQYDYDGRLSYETSPPVAVASYSSAGVYLGTTQQSITTYYDYDSSGNLDQVTVNGVATQYVYDSDDHLLRTTGPQQGNVAPSTGLVVTGFAQSVVITTYNALGQAVVAKDASGNYSYQAYDLDGRLAYSVDADGYVTGYRYNAYGEQIGVTRYSSPIDTSVLTNWSPGQAMSLQQVRAAVVTSPDDRAITTTYDAQGNKLSVTQPATTYTNSDGTTATGSPVTRYTYDAYGDVTSQSVLVQGTPGQAGAVWATTYTYYDALGRKTMTVDPMGYATTWSYDAFGDVVSTTEWATAIDTTGLMAGGAQPANPPAGNLATTGADRTTTYTYDNDGNKTSESVFRSYIDGSGNAVQGYVTTTYAYDGEARVISVTENGATESTTYDALGRVTSIVGPQMAVLVSNWQQLMAANPALTLASASLYTMASQVISYTYDAQGNRLTQTQGSTGSTQSVTTYYQYDQAGRMLASVTPLNGVLDWTSSQARYLTYDANGNLLSTASTLDGDDGSTVGVTVANVYDADNQLIYTATTRSNSATPDKVIATQYNAFGEVIATGNGVTTSSNVIYDNDGNRVTANDPKTGQVHSYGYNLAGQMVTDTVPLAASVGGTVTTTNTLDLDGRVIAEQGPSTNAASGQNAGVLHASYDRWGNVLSSTDAAGNTTSYTYNERNQVTSTTEAAVTVVGLDGTATVTTPVKKAGYDLNGNLVESIDEDGNVTVTTLNVLGQKVKAVDGTGATTYVAYDALGNEVADQDGNGNVTFQNVDALGRVVQEGDFVATGSGTRTATWRQAYVLDQNGDHLITYDGIGAAYLQNGDTTDAALHANYYGYDTQGRVIWSQDAAQRAASTSDTHVQGTPGQWTQAPTNANFSQGATGWNVQQGWSTGNFGTGPYGPWTAVFTGYAPNGNGSMVNQDVVPVVPGQTITASAGFIVQGEHGGGAVFITWYDANGNVIASAPNRDIVSAHHGAGISKVTATAPPGAAYATIGINATDYNLSGSAIYCSGVSWNYVPPAGVTSTDSNGSIVVWLPSGSFTQQPSNPDFEDGDTGWDKDAGWTIHTQSNTSNGSWVASFNDIGTGSPFDGIASGTLTNQDRVPVTPGQVISASAQVSLDLAFLGAQASAGIVIVWYDAQGDIIGRSPGNVVSTDRGGAYHATNVTATAPEGAAFAAVAIDGTSRALGTAVVDAVSWNYQYIPSTPVGVVQDTYVYDMDGNLVSKTTADGNTETWQYDAYGRVITHTDLSGAVYNYTYDPNTGELISESDNWSAQAQGQQTPLYVTAPIGTPNSSTDTYYADGLLATQTFSDGSSYSYSYDANGNQTRQEAITVDGNGQAVHTITTTTYDSHNRIGQVVEVNALAGSTVLDETYAYDAAGNRREVKATSNGATQDAWYTYDGDNRVVVSAGSLVNGQIQVTDAKDSYENIYDANGNVIDLITADAAGHTLAQQSHYDSRNELTSANYAVDVTAGGVFEGVEETRTYDADGHVLITETFYALGTTVGGRPAHQVDPDSPYTDEEDGNGGTDVGGMLDTAVIDYYDTVGRLAEEQNFGRASSWAGTEGASAPTTAPGPDATTFGALSLQNEVVYQGANGSAGYDADGDVVAYQYRDASGRIDQYAVTYLRKDDYLQSTTSGINISGTANVRPSTDESVYDTRGNLVAEAQHTQYAGGTVADTVHVFAYDGNGQIIERRDGTATGAIIDQGSTPGLEDQHYAYVNGQQVAHFDDNGTLDILSEVTAFSSGNGGPGGYVVQAGDTLESIAQSEYGNASLWYVIAQANALGGDSQLSLGQRLTIPTVTTNSNSATTFKPYDPGSIVGSTTPSLPVIAPPAPPKHHCNAVAEILVIAVTVVATVVTYGATTDLLGAELGGVMATGAAAGAAAGAVGSIAGQLTGMALGTQNGFDWGQVAEGAIGGAIAGGVTSELGAPGSIFANSNAADGLTSWGDVAQGAANYVGNDIAAKVTGESANFSWAGLVAESLASAASGWLGATPTDNQIGLTSGAYWENLGARALSDVVDREASVALGDNHVKGWAQIGEDVAGNAIGMPIGTALKSDAVQAIEDYKTAQAQAAQAALKANPLTQYNMTGYAEFGNALGNAAIAGMNSPSFSQDFSQVDPQKQQEMWAEMDAEQRSSSDQGMPVLAQTTSGSAALELPSGSHVSELPDVALSAGEQGRLATTTAWPYSYVDSYAINRNDGIATGVDYTQTFSLPDQSPVTATALVAAPEQSYRALSDTDAIFAFTRVGQALQGFGDRVNGLLNGLMTPGVGKAATIAAIAHYQSAYQNGTLGNTVLMDAGNALHQAIMATPVGLIKALNESQTQGGMYQLGGSLFDTATFAAPIAGERLLAEGGDLLQAGSRTLVDPGVPTSATNGIAANIGEPFKPNGLNLNPLSSPSGTQMVRALEAQGLSTDEAVAKAMDLISTGSTPPIATPLDSTDTLIKFVPQGAGFNPDSAFWATREQASFYLQNPSRIPNDFGLPLQSNASAYDVYARNPIDGAVVFQSDVAPTQQGGWIQSGGAGQSLMLDGKYFTPPYKIGTVYLQGH</sequence>
<dbReference type="SUPFAM" id="SSF50978">
    <property type="entry name" value="WD40 repeat-like"/>
    <property type="match status" value="1"/>
</dbReference>
<dbReference type="Pfam" id="PF01476">
    <property type="entry name" value="LysM"/>
    <property type="match status" value="1"/>
</dbReference>
<dbReference type="SUPFAM" id="SSF101908">
    <property type="entry name" value="Putative isomerase YbhE"/>
    <property type="match status" value="1"/>
</dbReference>
<dbReference type="InterPro" id="IPR050708">
    <property type="entry name" value="T6SS_VgrG/RHS"/>
</dbReference>
<dbReference type="InterPro" id="IPR011044">
    <property type="entry name" value="Quino_amine_DH_bsu"/>
</dbReference>
<evidence type="ECO:0000256" key="1">
    <source>
        <dbReference type="ARBA" id="ARBA00022737"/>
    </source>
</evidence>
<dbReference type="OrthoDB" id="9816400at2"/>
<dbReference type="CDD" id="cd00118">
    <property type="entry name" value="LysM"/>
    <property type="match status" value="1"/>
</dbReference>
<dbReference type="RefSeq" id="WP_114823049.1">
    <property type="nucleotide sequence ID" value="NZ_QQSY01000001.1"/>
</dbReference>
<comment type="caution">
    <text evidence="4">The sequence shown here is derived from an EMBL/GenBank/DDBJ whole genome shotgun (WGS) entry which is preliminary data.</text>
</comment>
<proteinExistence type="predicted"/>
<dbReference type="InterPro" id="IPR006530">
    <property type="entry name" value="YD"/>
</dbReference>
<dbReference type="PROSITE" id="PS51782">
    <property type="entry name" value="LYSM"/>
    <property type="match status" value="1"/>
</dbReference>
<dbReference type="PANTHER" id="PTHR32305:SF15">
    <property type="entry name" value="PROTEIN RHSA-RELATED"/>
    <property type="match status" value="1"/>
</dbReference>
<dbReference type="InterPro" id="IPR056823">
    <property type="entry name" value="TEN-like_YD-shell"/>
</dbReference>
<dbReference type="SUPFAM" id="SSF50969">
    <property type="entry name" value="YVTN repeat-like/Quinoprotein amine dehydrogenase"/>
    <property type="match status" value="1"/>
</dbReference>
<evidence type="ECO:0000313" key="4">
    <source>
        <dbReference type="EMBL" id="RDI99307.1"/>
    </source>
</evidence>
<accession>A0A370KA50</accession>
<name>A0A370KA50_9GAMM</name>
<dbReference type="InterPro" id="IPR036322">
    <property type="entry name" value="WD40_repeat_dom_sf"/>
</dbReference>